<evidence type="ECO:0000313" key="2">
    <source>
        <dbReference type="EMBL" id="EMA42533.1"/>
    </source>
</evidence>
<keyword evidence="3" id="KW-1185">Reference proteome</keyword>
<dbReference type="EMBL" id="AOMC01000127">
    <property type="protein sequence ID" value="EMA42533.1"/>
    <property type="molecule type" value="Genomic_DNA"/>
</dbReference>
<sequence>MNVESDDIRTKEADDRGRLYLGTEYANKRVTVAVVAVETDRPDEETLAAAYRDASESAGDITRDWEHASDEAWDSLGPAPGVEGYDPDTDE</sequence>
<dbReference type="STRING" id="931277.C448_10692"/>
<proteinExistence type="predicted"/>
<dbReference type="Proteomes" id="UP000011568">
    <property type="component" value="Unassembled WGS sequence"/>
</dbReference>
<feature type="compositionally biased region" description="Basic and acidic residues" evidence="1">
    <location>
        <begin position="61"/>
        <end position="70"/>
    </location>
</feature>
<name>M0MB30_HALMO</name>
<comment type="caution">
    <text evidence="2">The sequence shown here is derived from an EMBL/GenBank/DDBJ whole genome shotgun (WGS) entry which is preliminary data.</text>
</comment>
<dbReference type="eggNOG" id="arCOG10377">
    <property type="taxonomic scope" value="Archaea"/>
</dbReference>
<reference evidence="2 3" key="1">
    <citation type="journal article" date="2014" name="PLoS Genet.">
        <title>Phylogenetically driven sequencing of extremely halophilic archaea reveals strategies for static and dynamic osmo-response.</title>
        <authorList>
            <person name="Becker E.A."/>
            <person name="Seitzer P.M."/>
            <person name="Tritt A."/>
            <person name="Larsen D."/>
            <person name="Krusor M."/>
            <person name="Yao A.I."/>
            <person name="Wu D."/>
            <person name="Madern D."/>
            <person name="Eisen J.A."/>
            <person name="Darling A.E."/>
            <person name="Facciotti M.T."/>
        </authorList>
    </citation>
    <scope>NUCLEOTIDE SEQUENCE [LARGE SCALE GENOMIC DNA]</scope>
    <source>
        <strain evidence="2 3">DSM 1307</strain>
    </source>
</reference>
<accession>M0MB30</accession>
<feature type="region of interest" description="Disordered" evidence="1">
    <location>
        <begin position="52"/>
        <end position="91"/>
    </location>
</feature>
<dbReference type="OrthoDB" id="204334at2157"/>
<dbReference type="PATRIC" id="fig|931277.6.peg.2088"/>
<gene>
    <name evidence="2" type="ORF">C448_10692</name>
</gene>
<evidence type="ECO:0000313" key="3">
    <source>
        <dbReference type="Proteomes" id="UP000011568"/>
    </source>
</evidence>
<protein>
    <submittedName>
        <fullName evidence="2">Uncharacterized protein</fullName>
    </submittedName>
</protein>
<evidence type="ECO:0000256" key="1">
    <source>
        <dbReference type="SAM" id="MobiDB-lite"/>
    </source>
</evidence>
<dbReference type="RefSeq" id="WP_004054583.1">
    <property type="nucleotide sequence ID" value="NZ_AOMC01000127.1"/>
</dbReference>
<dbReference type="AlphaFoldDB" id="M0MB30"/>
<organism evidence="2 3">
    <name type="scientific">Halococcus morrhuae DSM 1307</name>
    <dbReference type="NCBI Taxonomy" id="931277"/>
    <lineage>
        <taxon>Archaea</taxon>
        <taxon>Methanobacteriati</taxon>
        <taxon>Methanobacteriota</taxon>
        <taxon>Stenosarchaea group</taxon>
        <taxon>Halobacteria</taxon>
        <taxon>Halobacteriales</taxon>
        <taxon>Halococcaceae</taxon>
        <taxon>Halococcus</taxon>
    </lineage>
</organism>